<keyword evidence="1" id="KW-1185">Reference proteome</keyword>
<dbReference type="WBParaSite" id="nRc.2.0.1.t08741-RA">
    <property type="protein sequence ID" value="nRc.2.0.1.t08741-RA"/>
    <property type="gene ID" value="nRc.2.0.1.g08741"/>
</dbReference>
<reference evidence="2" key="1">
    <citation type="submission" date="2022-11" db="UniProtKB">
        <authorList>
            <consortium name="WormBaseParasite"/>
        </authorList>
    </citation>
    <scope>IDENTIFICATION</scope>
</reference>
<evidence type="ECO:0000313" key="2">
    <source>
        <dbReference type="WBParaSite" id="nRc.2.0.1.t08741-RA"/>
    </source>
</evidence>
<dbReference type="AlphaFoldDB" id="A0A915I4Q6"/>
<protein>
    <submittedName>
        <fullName evidence="2">Uncharacterized protein</fullName>
    </submittedName>
</protein>
<organism evidence="1 2">
    <name type="scientific">Romanomermis culicivorax</name>
    <name type="common">Nematode worm</name>
    <dbReference type="NCBI Taxonomy" id="13658"/>
    <lineage>
        <taxon>Eukaryota</taxon>
        <taxon>Metazoa</taxon>
        <taxon>Ecdysozoa</taxon>
        <taxon>Nematoda</taxon>
        <taxon>Enoplea</taxon>
        <taxon>Dorylaimia</taxon>
        <taxon>Mermithida</taxon>
        <taxon>Mermithoidea</taxon>
        <taxon>Mermithidae</taxon>
        <taxon>Romanomermis</taxon>
    </lineage>
</organism>
<evidence type="ECO:0000313" key="1">
    <source>
        <dbReference type="Proteomes" id="UP000887565"/>
    </source>
</evidence>
<dbReference type="Proteomes" id="UP000887565">
    <property type="component" value="Unplaced"/>
</dbReference>
<name>A0A915I4Q6_ROMCU</name>
<sequence length="92" mass="10646">MEREKEEWNEYDDVIIAVGKHKKQQICEDNLLTNRTEAFTFSIDGSKRMLVMSALLNWLAMSTQVSGGGTRPLWLNIRRYGQQQLGGNRLRC</sequence>
<accession>A0A915I4Q6</accession>
<proteinExistence type="predicted"/>